<dbReference type="PROSITE" id="PS51354">
    <property type="entry name" value="GLUTAREDOXIN_2"/>
    <property type="match status" value="1"/>
</dbReference>
<evidence type="ECO:0000256" key="9">
    <source>
        <dbReference type="ARBA" id="ARBA00022989"/>
    </source>
</evidence>
<evidence type="ECO:0000313" key="15">
    <source>
        <dbReference type="EMBL" id="KAJ0207583.1"/>
    </source>
</evidence>
<dbReference type="PROSITE" id="PS50011">
    <property type="entry name" value="PROTEIN_KINASE_DOM"/>
    <property type="match status" value="1"/>
</dbReference>
<keyword evidence="10" id="KW-0472">Membrane</keyword>
<evidence type="ECO:0000259" key="14">
    <source>
        <dbReference type="PROSITE" id="PS50011"/>
    </source>
</evidence>
<comment type="similarity">
    <text evidence="2">In the N-terminal section; belongs to the leguminous lectin family.</text>
</comment>
<keyword evidence="5" id="KW-0812">Transmembrane</keyword>
<dbReference type="GO" id="GO:0005524">
    <property type="term" value="F:ATP binding"/>
    <property type="evidence" value="ECO:0007669"/>
    <property type="project" value="UniProtKB-KW"/>
</dbReference>
<evidence type="ECO:0000256" key="11">
    <source>
        <dbReference type="ARBA" id="ARBA00023170"/>
    </source>
</evidence>
<keyword evidence="16" id="KW-1185">Reference proteome</keyword>
<dbReference type="PANTHER" id="PTHR27003:SF359">
    <property type="entry name" value="SERINE_THREONINE-PROTEIN KINASE UNC-51-RELATED"/>
    <property type="match status" value="1"/>
</dbReference>
<gene>
    <name evidence="15" type="ORF">LSAT_V11C500248230</name>
</gene>
<name>A0A9R1VK98_LACSA</name>
<keyword evidence="9" id="KW-1133">Transmembrane helix</keyword>
<dbReference type="Gene3D" id="3.30.200.20">
    <property type="entry name" value="Phosphorylase Kinase, domain 1"/>
    <property type="match status" value="1"/>
</dbReference>
<proteinExistence type="inferred from homology"/>
<dbReference type="PANTHER" id="PTHR27003">
    <property type="entry name" value="OS07G0166700 PROTEIN"/>
    <property type="match status" value="1"/>
</dbReference>
<protein>
    <recommendedName>
        <fullName evidence="14">Protein kinase domain-containing protein</fullName>
    </recommendedName>
</protein>
<dbReference type="CDD" id="cd03031">
    <property type="entry name" value="GRX_GRX_like"/>
    <property type="match status" value="1"/>
</dbReference>
<dbReference type="GO" id="GO:0002229">
    <property type="term" value="P:defense response to oomycetes"/>
    <property type="evidence" value="ECO:0007669"/>
    <property type="project" value="UniProtKB-ARBA"/>
</dbReference>
<keyword evidence="13" id="KW-0175">Coiled coil</keyword>
<evidence type="ECO:0000256" key="1">
    <source>
        <dbReference type="ARBA" id="ARBA00004251"/>
    </source>
</evidence>
<dbReference type="Gene3D" id="1.10.510.10">
    <property type="entry name" value="Transferase(Phosphotransferase) domain 1"/>
    <property type="match status" value="1"/>
</dbReference>
<dbReference type="GO" id="GO:0004714">
    <property type="term" value="F:transmembrane receptor protein tyrosine kinase activity"/>
    <property type="evidence" value="ECO:0007669"/>
    <property type="project" value="InterPro"/>
</dbReference>
<dbReference type="EMBL" id="NBSK02000005">
    <property type="protein sequence ID" value="KAJ0207583.1"/>
    <property type="molecule type" value="Genomic_DNA"/>
</dbReference>
<dbReference type="Gene3D" id="3.40.30.10">
    <property type="entry name" value="Glutaredoxin"/>
    <property type="match status" value="1"/>
</dbReference>
<evidence type="ECO:0000313" key="16">
    <source>
        <dbReference type="Proteomes" id="UP000235145"/>
    </source>
</evidence>
<dbReference type="SMART" id="SM00220">
    <property type="entry name" value="S_TKc"/>
    <property type="match status" value="1"/>
</dbReference>
<dbReference type="InterPro" id="IPR036249">
    <property type="entry name" value="Thioredoxin-like_sf"/>
</dbReference>
<evidence type="ECO:0000256" key="4">
    <source>
        <dbReference type="ARBA" id="ARBA00022475"/>
    </source>
</evidence>
<keyword evidence="8" id="KW-0067">ATP-binding</keyword>
<keyword evidence="11" id="KW-0675">Receptor</keyword>
<dbReference type="GO" id="GO:0004672">
    <property type="term" value="F:protein kinase activity"/>
    <property type="evidence" value="ECO:0000318"/>
    <property type="project" value="GO_Central"/>
</dbReference>
<evidence type="ECO:0000256" key="3">
    <source>
        <dbReference type="ARBA" id="ARBA00010217"/>
    </source>
</evidence>
<evidence type="ECO:0000256" key="12">
    <source>
        <dbReference type="ARBA" id="ARBA00023180"/>
    </source>
</evidence>
<dbReference type="InterPro" id="IPR011009">
    <property type="entry name" value="Kinase-like_dom_sf"/>
</dbReference>
<dbReference type="InterPro" id="IPR008271">
    <property type="entry name" value="Ser/Thr_kinase_AS"/>
</dbReference>
<dbReference type="AlphaFoldDB" id="A0A9R1VK98"/>
<keyword evidence="4" id="KW-1003">Cell membrane</keyword>
<evidence type="ECO:0000256" key="5">
    <source>
        <dbReference type="ARBA" id="ARBA00022692"/>
    </source>
</evidence>
<sequence>MKEFEHLRIPIEIIKHATNNFNERNFVAQGGFGKVYKGVFVHSKGQTVGAVKRLDRSIDQADASFWREVMFLSGYKHENIISLLGICYDNEERIIVCEYASNKSLDFCLRDPNLKWIQRLKICLGVACGLEYLHDHKDTQQRVLHRDIKSANILLDENWNAKIADFGLSKYGPANQQHTFIFSDAKGTIGYCDPMYVETGLLTKESDVYSFGVVLFEVLCSRHCVDLRYKDERRILPMLVKKCQKQQTLHTIIDVRLRQQFDQHSFDMFVSLAYQCLERDRTHRPLMPSVVSKLKTALQYQEAFEVKAQEAKRKIIFLQNNVDQLYQEPEASLKNVVVNPLLDYEKICPPGGSNLIILYTTTVKTIPKTFQDCSSLRLILNGFKVLYQERDVSMHVDFRDELWRIMGKKVALPRLFINGSYIGGADEVLHLHEQGKFRPLLAGIPIKKLEGPCKGCAGNLFLVCPNCSGSKKVNSGGRGLPKSCMNCNENGLIKCPICF</sequence>
<evidence type="ECO:0000256" key="6">
    <source>
        <dbReference type="ARBA" id="ARBA00022729"/>
    </source>
</evidence>
<dbReference type="FunFam" id="1.10.510.10:FF:000240">
    <property type="entry name" value="Lectin-domain containing receptor kinase A4.3"/>
    <property type="match status" value="1"/>
</dbReference>
<dbReference type="Pfam" id="PF23733">
    <property type="entry name" value="GRXCR1-2_C"/>
    <property type="match status" value="1"/>
</dbReference>
<dbReference type="Pfam" id="PF07714">
    <property type="entry name" value="PK_Tyr_Ser-Thr"/>
    <property type="match status" value="1"/>
</dbReference>
<dbReference type="PROSITE" id="PS00108">
    <property type="entry name" value="PROTEIN_KINASE_ST"/>
    <property type="match status" value="1"/>
</dbReference>
<keyword evidence="12" id="KW-0325">Glycoprotein</keyword>
<organism evidence="15 16">
    <name type="scientific">Lactuca sativa</name>
    <name type="common">Garden lettuce</name>
    <dbReference type="NCBI Taxonomy" id="4236"/>
    <lineage>
        <taxon>Eukaryota</taxon>
        <taxon>Viridiplantae</taxon>
        <taxon>Streptophyta</taxon>
        <taxon>Embryophyta</taxon>
        <taxon>Tracheophyta</taxon>
        <taxon>Spermatophyta</taxon>
        <taxon>Magnoliopsida</taxon>
        <taxon>eudicotyledons</taxon>
        <taxon>Gunneridae</taxon>
        <taxon>Pentapetalae</taxon>
        <taxon>asterids</taxon>
        <taxon>campanulids</taxon>
        <taxon>Asterales</taxon>
        <taxon>Asteraceae</taxon>
        <taxon>Cichorioideae</taxon>
        <taxon>Cichorieae</taxon>
        <taxon>Lactucinae</taxon>
        <taxon>Lactuca</taxon>
    </lineage>
</organism>
<comment type="subcellular location">
    <subcellularLocation>
        <location evidence="1">Cell membrane</location>
        <topology evidence="1">Single-pass type I membrane protein</topology>
    </subcellularLocation>
</comment>
<dbReference type="InterPro" id="IPR045272">
    <property type="entry name" value="ANXUR1/2-like"/>
</dbReference>
<dbReference type="InterPro" id="IPR000719">
    <property type="entry name" value="Prot_kinase_dom"/>
</dbReference>
<evidence type="ECO:0000256" key="8">
    <source>
        <dbReference type="ARBA" id="ARBA00022840"/>
    </source>
</evidence>
<dbReference type="SUPFAM" id="SSF56112">
    <property type="entry name" value="Protein kinase-like (PK-like)"/>
    <property type="match status" value="1"/>
</dbReference>
<evidence type="ECO:0000256" key="10">
    <source>
        <dbReference type="ARBA" id="ARBA00023136"/>
    </source>
</evidence>
<comment type="similarity">
    <text evidence="3">In the C-terminal section; belongs to the protein kinase superfamily. Ser/Thr protein kinase family.</text>
</comment>
<keyword evidence="7" id="KW-0547">Nucleotide-binding</keyword>
<dbReference type="Pfam" id="PF00462">
    <property type="entry name" value="Glutaredoxin"/>
    <property type="match status" value="1"/>
</dbReference>
<evidence type="ECO:0000256" key="7">
    <source>
        <dbReference type="ARBA" id="ARBA00022741"/>
    </source>
</evidence>
<dbReference type="SUPFAM" id="SSF52833">
    <property type="entry name" value="Thioredoxin-like"/>
    <property type="match status" value="1"/>
</dbReference>
<evidence type="ECO:0000256" key="13">
    <source>
        <dbReference type="SAM" id="Coils"/>
    </source>
</evidence>
<keyword evidence="6" id="KW-0732">Signal</keyword>
<evidence type="ECO:0000256" key="2">
    <source>
        <dbReference type="ARBA" id="ARBA00008536"/>
    </source>
</evidence>
<dbReference type="GO" id="GO:0005886">
    <property type="term" value="C:plasma membrane"/>
    <property type="evidence" value="ECO:0000318"/>
    <property type="project" value="GO_Central"/>
</dbReference>
<comment type="caution">
    <text evidence="15">The sequence shown here is derived from an EMBL/GenBank/DDBJ whole genome shotgun (WGS) entry which is preliminary data.</text>
</comment>
<feature type="coiled-coil region" evidence="13">
    <location>
        <begin position="301"/>
        <end position="328"/>
    </location>
</feature>
<dbReference type="Proteomes" id="UP000235145">
    <property type="component" value="Unassembled WGS sequence"/>
</dbReference>
<dbReference type="OrthoDB" id="423313at2759"/>
<accession>A0A9R1VK98</accession>
<reference evidence="15 16" key="1">
    <citation type="journal article" date="2017" name="Nat. Commun.">
        <title>Genome assembly with in vitro proximity ligation data and whole-genome triplication in lettuce.</title>
        <authorList>
            <person name="Reyes-Chin-Wo S."/>
            <person name="Wang Z."/>
            <person name="Yang X."/>
            <person name="Kozik A."/>
            <person name="Arikit S."/>
            <person name="Song C."/>
            <person name="Xia L."/>
            <person name="Froenicke L."/>
            <person name="Lavelle D.O."/>
            <person name="Truco M.J."/>
            <person name="Xia R."/>
            <person name="Zhu S."/>
            <person name="Xu C."/>
            <person name="Xu H."/>
            <person name="Xu X."/>
            <person name="Cox K."/>
            <person name="Korf I."/>
            <person name="Meyers B.C."/>
            <person name="Michelmore R.W."/>
        </authorList>
    </citation>
    <scope>NUCLEOTIDE SEQUENCE [LARGE SCALE GENOMIC DNA]</scope>
    <source>
        <strain evidence="16">cv. Salinas</strain>
        <tissue evidence="15">Seedlings</tissue>
    </source>
</reference>
<dbReference type="InterPro" id="IPR002109">
    <property type="entry name" value="Glutaredoxin"/>
</dbReference>
<feature type="domain" description="Protein kinase" evidence="14">
    <location>
        <begin position="21"/>
        <end position="304"/>
    </location>
</feature>
<dbReference type="InterPro" id="IPR001245">
    <property type="entry name" value="Ser-Thr/Tyr_kinase_cat_dom"/>
</dbReference>